<dbReference type="SUPFAM" id="SSF55486">
    <property type="entry name" value="Metalloproteases ('zincins'), catalytic domain"/>
    <property type="match status" value="1"/>
</dbReference>
<dbReference type="AlphaFoldDB" id="A0A2K9PUZ7"/>
<keyword evidence="2" id="KW-1185">Reference proteome</keyword>
<dbReference type="Gene3D" id="3.40.390.10">
    <property type="entry name" value="Collagenase (Catalytic Domain)"/>
    <property type="match status" value="1"/>
</dbReference>
<dbReference type="EMBL" id="CP025791">
    <property type="protein sequence ID" value="AUP80896.1"/>
    <property type="molecule type" value="Genomic_DNA"/>
</dbReference>
<name>A0A2K9PUZ7_9FLAO</name>
<dbReference type="InterPro" id="IPR024079">
    <property type="entry name" value="MetalloPept_cat_dom_sf"/>
</dbReference>
<organism evidence="1 2">
    <name type="scientific">Flavivirga eckloniae</name>
    <dbReference type="NCBI Taxonomy" id="1803846"/>
    <lineage>
        <taxon>Bacteria</taxon>
        <taxon>Pseudomonadati</taxon>
        <taxon>Bacteroidota</taxon>
        <taxon>Flavobacteriia</taxon>
        <taxon>Flavobacteriales</taxon>
        <taxon>Flavobacteriaceae</taxon>
        <taxon>Flavivirga</taxon>
    </lineage>
</organism>
<accession>A0A2K9PUZ7</accession>
<gene>
    <name evidence="1" type="ORF">C1H87_20160</name>
</gene>
<reference evidence="1 2" key="1">
    <citation type="submission" date="2018-01" db="EMBL/GenBank/DDBJ databases">
        <title>Complete genome sequence of Flavivirga eckloniae ECD14 isolated from seaweed Ecklonia cava.</title>
        <authorList>
            <person name="Lee J.H."/>
            <person name="Baik K.S."/>
            <person name="Seong C.N."/>
        </authorList>
    </citation>
    <scope>NUCLEOTIDE SEQUENCE [LARGE SCALE GENOMIC DNA]</scope>
    <source>
        <strain evidence="1 2">ECD14</strain>
    </source>
</reference>
<evidence type="ECO:0000313" key="2">
    <source>
        <dbReference type="Proteomes" id="UP000235826"/>
    </source>
</evidence>
<protein>
    <submittedName>
        <fullName evidence="1">Peptidase</fullName>
    </submittedName>
</protein>
<dbReference type="GO" id="GO:0008237">
    <property type="term" value="F:metallopeptidase activity"/>
    <property type="evidence" value="ECO:0007669"/>
    <property type="project" value="InterPro"/>
</dbReference>
<dbReference type="Proteomes" id="UP000235826">
    <property type="component" value="Chromosome"/>
</dbReference>
<proteinExistence type="predicted"/>
<dbReference type="PROSITE" id="PS51257">
    <property type="entry name" value="PROKAR_LIPOPROTEIN"/>
    <property type="match status" value="1"/>
</dbReference>
<dbReference type="OrthoDB" id="785995at2"/>
<dbReference type="RefSeq" id="WP_102757541.1">
    <property type="nucleotide sequence ID" value="NZ_CP025791.1"/>
</dbReference>
<evidence type="ECO:0000313" key="1">
    <source>
        <dbReference type="EMBL" id="AUP80896.1"/>
    </source>
</evidence>
<dbReference type="InterPro" id="IPR024653">
    <property type="entry name" value="Peptidase_M10/M27/M57"/>
</dbReference>
<dbReference type="KEGG" id="fek:C1H87_20160"/>
<dbReference type="Pfam" id="PF12388">
    <property type="entry name" value="Peptidase_M57"/>
    <property type="match status" value="1"/>
</dbReference>
<sequence length="294" mass="32288">MEKFKIFLVAILLSPFLFQSCQKEDVTTDNNSQIEEEATTDKLKVTDEMLQKLSDFYLNTDGVKVVDFLLPDGTTTPMIQVEEDLMFTEEQIMQLDFNRVRSKGSSETERNYHTNNLVSQGKNISIIGFTGGGGYGLSPKEQNALQMAVNNYNSLSGVSISFTLTFGTNYGPKDMVVYNNPFQFGSGGSAGFPSASGNPYKFVQIFGLNSFNVDVIEHVITHEIGHSVGFRHTDWQTRQSCGQNINEGLAGVGANAIPGTSAGYNPNSIMLACFNSSVDGEFDADDIIGLQYMY</sequence>